<keyword evidence="2" id="KW-1185">Reference proteome</keyword>
<organism evidence="1 2">
    <name type="scientific">Caenorhabditis elegans</name>
    <dbReference type="NCBI Taxonomy" id="6239"/>
    <lineage>
        <taxon>Eukaryota</taxon>
        <taxon>Metazoa</taxon>
        <taxon>Ecdysozoa</taxon>
        <taxon>Nematoda</taxon>
        <taxon>Chromadorea</taxon>
        <taxon>Rhabditida</taxon>
        <taxon>Rhabditina</taxon>
        <taxon>Rhabditomorpha</taxon>
        <taxon>Rhabditoidea</taxon>
        <taxon>Rhabditidae</taxon>
        <taxon>Peloderinae</taxon>
        <taxon>Caenorhabditis</taxon>
    </lineage>
</organism>
<dbReference type="HOGENOM" id="CLU_2485356_0_0_1"/>
<dbReference type="PaxDb" id="6239-Y53H1A.4a"/>
<dbReference type="WormBase" id="Y53H1A.4a">
    <property type="protein sequence ID" value="CE54008"/>
    <property type="gene ID" value="WBGene00002119"/>
    <property type="gene designation" value="ins-36"/>
</dbReference>
<dbReference type="UCSC" id="Y53H1A.4">
    <property type="organism name" value="c. elegans"/>
</dbReference>
<evidence type="ECO:0000313" key="1">
    <source>
        <dbReference type="EMBL" id="CAE46684.3"/>
    </source>
</evidence>
<dbReference type="CTD" id="3565585"/>
<dbReference type="STRING" id="6239.Y53H1A.4a.1"/>
<dbReference type="RefSeq" id="NP_001364638.1">
    <property type="nucleotide sequence ID" value="NM_001377635.2"/>
</dbReference>
<reference evidence="1 2" key="1">
    <citation type="journal article" date="1998" name="Science">
        <title>Genome sequence of the nematode C. elegans: a platform for investigating biology.</title>
        <authorList>
            <consortium name="The C. elegans sequencing consortium"/>
            <person name="Sulson J.E."/>
            <person name="Waterston R."/>
        </authorList>
    </citation>
    <scope>NUCLEOTIDE SEQUENCE [LARGE SCALE GENOMIC DNA]</scope>
    <source>
        <strain evidence="1 2">Bristol N2</strain>
    </source>
</reference>
<proteinExistence type="predicted"/>
<sequence>MTCSLKDAILTRHLAMKELVNYAAQMQVQIKFVPFFWFLDTNYGINW</sequence>
<evidence type="ECO:0000313" key="2">
    <source>
        <dbReference type="Proteomes" id="UP000001940"/>
    </source>
</evidence>
<accession>Q7K6X2</accession>
<gene>
    <name evidence="1 3" type="primary">ins-36</name>
    <name evidence="1" type="ORF">CELE_Y53H1A.4</name>
    <name evidence="3" type="ORF">Y53H1A.4</name>
</gene>
<evidence type="ECO:0000313" key="3">
    <source>
        <dbReference type="WormBase" id="Y53H1A.4a"/>
    </source>
</evidence>
<dbReference type="AlphaFoldDB" id="Q7K6X2"/>
<dbReference type="Proteomes" id="UP000001940">
    <property type="component" value="Chromosome I"/>
</dbReference>
<dbReference type="EMBL" id="BX284601">
    <property type="protein sequence ID" value="CAE46684.3"/>
    <property type="molecule type" value="Genomic_DNA"/>
</dbReference>
<dbReference type="GeneID" id="3565585"/>
<name>Q7K6X2_CAEEL</name>
<protein>
    <submittedName>
        <fullName evidence="1">INSulin related</fullName>
    </submittedName>
</protein>
<dbReference type="AGR" id="WB:WBGene00002119"/>
<dbReference type="Bgee" id="WBGene00002119">
    <property type="expression patterns" value="Expressed in embryo and 3 other cell types or tissues"/>
</dbReference>
<dbReference type="ExpressionAtlas" id="Q7K6X2">
    <property type="expression patterns" value="baseline"/>
</dbReference>